<comment type="caution">
    <text evidence="1">The sequence shown here is derived from an EMBL/GenBank/DDBJ whole genome shotgun (WGS) entry which is preliminary data.</text>
</comment>
<dbReference type="EMBL" id="CABM01000027">
    <property type="protein sequence ID" value="CBH96477.1"/>
    <property type="molecule type" value="Genomic_DNA"/>
</dbReference>
<dbReference type="AlphaFoldDB" id="E6PNH5"/>
<proteinExistence type="predicted"/>
<name>E6PNH5_9ZZZZ</name>
<accession>E6PNH5</accession>
<organism evidence="1">
    <name type="scientific">mine drainage metagenome</name>
    <dbReference type="NCBI Taxonomy" id="410659"/>
    <lineage>
        <taxon>unclassified sequences</taxon>
        <taxon>metagenomes</taxon>
        <taxon>ecological metagenomes</taxon>
    </lineage>
</organism>
<protein>
    <submittedName>
        <fullName evidence="1">Uncharacterized protein</fullName>
    </submittedName>
</protein>
<reference evidence="1" key="1">
    <citation type="submission" date="2009-10" db="EMBL/GenBank/DDBJ databases">
        <title>Diversity of trophic interactions inside an arsenic-rich microbial ecosystem.</title>
        <authorList>
            <person name="Bertin P.N."/>
            <person name="Heinrich-Salmeron A."/>
            <person name="Pelletier E."/>
            <person name="Goulhen-Chollet F."/>
            <person name="Arsene-Ploetze F."/>
            <person name="Gallien S."/>
            <person name="Calteau A."/>
            <person name="Vallenet D."/>
            <person name="Casiot C."/>
            <person name="Chane-Woon-Ming B."/>
            <person name="Giloteaux L."/>
            <person name="Barakat M."/>
            <person name="Bonnefoy V."/>
            <person name="Bruneel O."/>
            <person name="Chandler M."/>
            <person name="Cleiss J."/>
            <person name="Duran R."/>
            <person name="Elbaz-Poulichet F."/>
            <person name="Fonknechten N."/>
            <person name="Lauga B."/>
            <person name="Mornico D."/>
            <person name="Ortet P."/>
            <person name="Schaeffer C."/>
            <person name="Siguier P."/>
            <person name="Alexander Thil Smith A."/>
            <person name="Van Dorsselaer A."/>
            <person name="Weissenbach J."/>
            <person name="Medigue C."/>
            <person name="Le Paslier D."/>
        </authorList>
    </citation>
    <scope>NUCLEOTIDE SEQUENCE</scope>
</reference>
<sequence length="84" mass="9738">MNSVHPRQRGEHTYHNLLFPFCRLIYRLLSKSITYMAWMRSVAEFLGYRLGAFRRWLEAAGLPTAASLAMHRKMTVVGTGLPKR</sequence>
<evidence type="ECO:0000313" key="1">
    <source>
        <dbReference type="EMBL" id="CBH96477.1"/>
    </source>
</evidence>
<gene>
    <name evidence="1" type="ORF">CARN2_1335</name>
</gene>